<keyword evidence="3" id="KW-1185">Reference proteome</keyword>
<accession>W4LGV1</accession>
<dbReference type="InterPro" id="IPR057767">
    <property type="entry name" value="UGSC-like_dom"/>
</dbReference>
<evidence type="ECO:0000313" key="3">
    <source>
        <dbReference type="Proteomes" id="UP000019141"/>
    </source>
</evidence>
<evidence type="ECO:0000259" key="1">
    <source>
        <dbReference type="Pfam" id="PF24696"/>
    </source>
</evidence>
<dbReference type="Proteomes" id="UP000019141">
    <property type="component" value="Unassembled WGS sequence"/>
</dbReference>
<feature type="domain" description="UGSC-like" evidence="1">
    <location>
        <begin position="5"/>
        <end position="95"/>
    </location>
</feature>
<gene>
    <name evidence="2" type="ORF">ETSY1_23810</name>
</gene>
<dbReference type="AlphaFoldDB" id="W4LGV1"/>
<dbReference type="EMBL" id="AZHW01000699">
    <property type="protein sequence ID" value="ETW97144.1"/>
    <property type="molecule type" value="Genomic_DNA"/>
</dbReference>
<protein>
    <recommendedName>
        <fullName evidence="1">UGSC-like domain-containing protein</fullName>
    </recommendedName>
</protein>
<dbReference type="HOGENOM" id="CLU_179842_0_0_7"/>
<organism evidence="2 3">
    <name type="scientific">Entotheonella factor</name>
    <dbReference type="NCBI Taxonomy" id="1429438"/>
    <lineage>
        <taxon>Bacteria</taxon>
        <taxon>Pseudomonadati</taxon>
        <taxon>Nitrospinota/Tectimicrobiota group</taxon>
        <taxon>Candidatus Tectimicrobiota</taxon>
        <taxon>Candidatus Entotheonellia</taxon>
        <taxon>Candidatus Entotheonellales</taxon>
        <taxon>Candidatus Entotheonellaceae</taxon>
        <taxon>Candidatus Entotheonella</taxon>
    </lineage>
</organism>
<sequence length="95" mass="10450">MANFQVFDPTTEAKEQALAYVPRPDSLRNLRVGLVENTKYNSDTLLVKIAAILEQEYGASSHILTRKHNSSVPAHQEIIDEIKANCDVVVAGIGD</sequence>
<dbReference type="Pfam" id="PF24696">
    <property type="entry name" value="UGSC"/>
    <property type="match status" value="1"/>
</dbReference>
<reference evidence="2 3" key="1">
    <citation type="journal article" date="2014" name="Nature">
        <title>An environmental bacterial taxon with a large and distinct metabolic repertoire.</title>
        <authorList>
            <person name="Wilson M.C."/>
            <person name="Mori T."/>
            <person name="Ruckert C."/>
            <person name="Uria A.R."/>
            <person name="Helf M.J."/>
            <person name="Takada K."/>
            <person name="Gernert C."/>
            <person name="Steffens U.A."/>
            <person name="Heycke N."/>
            <person name="Schmitt S."/>
            <person name="Rinke C."/>
            <person name="Helfrich E.J."/>
            <person name="Brachmann A.O."/>
            <person name="Gurgui C."/>
            <person name="Wakimoto T."/>
            <person name="Kracht M."/>
            <person name="Crusemann M."/>
            <person name="Hentschel U."/>
            <person name="Abe I."/>
            <person name="Matsunaga S."/>
            <person name="Kalinowski J."/>
            <person name="Takeyama H."/>
            <person name="Piel J."/>
        </authorList>
    </citation>
    <scope>NUCLEOTIDE SEQUENCE [LARGE SCALE GENOMIC DNA]</scope>
    <source>
        <strain evidence="3">TSY1</strain>
    </source>
</reference>
<proteinExistence type="predicted"/>
<name>W4LGV1_ENTF1</name>
<evidence type="ECO:0000313" key="2">
    <source>
        <dbReference type="EMBL" id="ETW97144.1"/>
    </source>
</evidence>
<comment type="caution">
    <text evidence="2">The sequence shown here is derived from an EMBL/GenBank/DDBJ whole genome shotgun (WGS) entry which is preliminary data.</text>
</comment>